<keyword evidence="2" id="KW-1185">Reference proteome</keyword>
<dbReference type="AlphaFoldDB" id="A0A101MAG9"/>
<reference evidence="1 2" key="1">
    <citation type="submission" date="2015-10" db="EMBL/GenBank/DDBJ databases">
        <title>Genome sequencing of Penicillium freii.</title>
        <authorList>
            <person name="Nguyen H.D."/>
            <person name="Visagie C.M."/>
            <person name="Seifert K.A."/>
        </authorList>
    </citation>
    <scope>NUCLEOTIDE SEQUENCE [LARGE SCALE GENOMIC DNA]</scope>
    <source>
        <strain evidence="1 2">DAOM 242723</strain>
    </source>
</reference>
<evidence type="ECO:0000313" key="1">
    <source>
        <dbReference type="EMBL" id="KUM56989.1"/>
    </source>
</evidence>
<comment type="caution">
    <text evidence="1">The sequence shown here is derived from an EMBL/GenBank/DDBJ whole genome shotgun (WGS) entry which is preliminary data.</text>
</comment>
<sequence>MRTKHDPTLKYIANVVDFGEHSNNKIQRAVLPRTESGYSDTLLIFDEYIPIVGAEKQSLNRASITSFITLYP</sequence>
<dbReference type="EMBL" id="LLXE01000412">
    <property type="protein sequence ID" value="KUM56989.1"/>
    <property type="molecule type" value="Genomic_DNA"/>
</dbReference>
<dbReference type="STRING" id="48697.A0A101MAG9"/>
<evidence type="ECO:0000313" key="2">
    <source>
        <dbReference type="Proteomes" id="UP000055045"/>
    </source>
</evidence>
<gene>
    <name evidence="1" type="ORF">ACN42_g10206</name>
</gene>
<organism evidence="1 2">
    <name type="scientific">Penicillium freii</name>
    <dbReference type="NCBI Taxonomy" id="48697"/>
    <lineage>
        <taxon>Eukaryota</taxon>
        <taxon>Fungi</taxon>
        <taxon>Dikarya</taxon>
        <taxon>Ascomycota</taxon>
        <taxon>Pezizomycotina</taxon>
        <taxon>Eurotiomycetes</taxon>
        <taxon>Eurotiomycetidae</taxon>
        <taxon>Eurotiales</taxon>
        <taxon>Aspergillaceae</taxon>
        <taxon>Penicillium</taxon>
    </lineage>
</organism>
<proteinExistence type="predicted"/>
<name>A0A101MAG9_PENFR</name>
<dbReference type="Proteomes" id="UP000055045">
    <property type="component" value="Unassembled WGS sequence"/>
</dbReference>
<accession>A0A101MAG9</accession>
<protein>
    <submittedName>
        <fullName evidence="1">Uncharacterized protein</fullName>
    </submittedName>
</protein>